<dbReference type="AlphaFoldDB" id="A0A7C4M2A7"/>
<dbReference type="EMBL" id="DSYQ01000021">
    <property type="protein sequence ID" value="HGT71351.1"/>
    <property type="molecule type" value="Genomic_DNA"/>
</dbReference>
<organism evidence="2">
    <name type="scientific">candidate division CPR3 bacterium</name>
    <dbReference type="NCBI Taxonomy" id="2268181"/>
    <lineage>
        <taxon>Bacteria</taxon>
        <taxon>Bacteria division CPR3</taxon>
    </lineage>
</organism>
<proteinExistence type="predicted"/>
<evidence type="ECO:0000256" key="1">
    <source>
        <dbReference type="SAM" id="MobiDB-lite"/>
    </source>
</evidence>
<reference evidence="2" key="1">
    <citation type="journal article" date="2020" name="mSystems">
        <title>Genome- and Community-Level Interaction Insights into Carbon Utilization and Element Cycling Functions of Hydrothermarchaeota in Hydrothermal Sediment.</title>
        <authorList>
            <person name="Zhou Z."/>
            <person name="Liu Y."/>
            <person name="Xu W."/>
            <person name="Pan J."/>
            <person name="Luo Z.H."/>
            <person name="Li M."/>
        </authorList>
    </citation>
    <scope>NUCLEOTIDE SEQUENCE [LARGE SCALE GENOMIC DNA]</scope>
    <source>
        <strain evidence="2">SpSt-579</strain>
    </source>
</reference>
<evidence type="ECO:0000313" key="2">
    <source>
        <dbReference type="EMBL" id="HGT71351.1"/>
    </source>
</evidence>
<protein>
    <submittedName>
        <fullName evidence="2">Uncharacterized protein</fullName>
    </submittedName>
</protein>
<accession>A0A7C4M2A7</accession>
<gene>
    <name evidence="2" type="ORF">ENT43_03775</name>
</gene>
<feature type="region of interest" description="Disordered" evidence="1">
    <location>
        <begin position="228"/>
        <end position="253"/>
    </location>
</feature>
<sequence length="253" mass="29643">MSLPTGKQFDIDTCGYIKDLTLETSKETMQNIGLTIQEIELAKDYLKKKSANPSYKIIQDFKGSPREKEELKNKFFTITEKLQIWNDPQKIEDKPEIIQGVMKNLKIKVSRELNSKVEYFTVTSTGFTPIDDLGVDCYFKIGEMKILIDVKSSEEAKQISEGKITDADLILYEPKIFGTFKTEEERLNRLKNTMIDQWSNEVIKVFEFKIKELREKDRRESLTQMLSERLSEEERREQRMKRARVGGQITKFK</sequence>
<name>A0A7C4M2A7_UNCC3</name>
<comment type="caution">
    <text evidence="2">The sequence shown here is derived from an EMBL/GenBank/DDBJ whole genome shotgun (WGS) entry which is preliminary data.</text>
</comment>